<dbReference type="GO" id="GO:0003723">
    <property type="term" value="F:RNA binding"/>
    <property type="evidence" value="ECO:0007669"/>
    <property type="project" value="UniProtKB-KW"/>
</dbReference>
<comment type="caution">
    <text evidence="3">The sequence shown here is derived from an EMBL/GenBank/DDBJ whole genome shotgun (WGS) entry which is preliminary data.</text>
</comment>
<dbReference type="EMBL" id="MHWS01000004">
    <property type="protein sequence ID" value="OHB12764.1"/>
    <property type="molecule type" value="Genomic_DNA"/>
</dbReference>
<dbReference type="SMART" id="SM00363">
    <property type="entry name" value="S4"/>
    <property type="match status" value="1"/>
</dbReference>
<dbReference type="InterPro" id="IPR002942">
    <property type="entry name" value="S4_RNA-bd"/>
</dbReference>
<dbReference type="PROSITE" id="PS50889">
    <property type="entry name" value="S4"/>
    <property type="match status" value="1"/>
</dbReference>
<accession>A0A1G2UTP4</accession>
<gene>
    <name evidence="3" type="ORF">A3G46_02900</name>
</gene>
<dbReference type="AlphaFoldDB" id="A0A1G2UTP4"/>
<dbReference type="InterPro" id="IPR036986">
    <property type="entry name" value="S4_RNA-bd_sf"/>
</dbReference>
<dbReference type="Gene3D" id="3.10.290.10">
    <property type="entry name" value="RNA-binding S4 domain"/>
    <property type="match status" value="1"/>
</dbReference>
<name>A0A1G2UTP4_9BACT</name>
<dbReference type="CDD" id="cd00165">
    <property type="entry name" value="S4"/>
    <property type="match status" value="1"/>
</dbReference>
<dbReference type="Proteomes" id="UP000177276">
    <property type="component" value="Unassembled WGS sequence"/>
</dbReference>
<evidence type="ECO:0000256" key="1">
    <source>
        <dbReference type="PROSITE-ProRule" id="PRU00182"/>
    </source>
</evidence>
<feature type="domain" description="RNA-binding S4" evidence="2">
    <location>
        <begin position="12"/>
        <end position="68"/>
    </location>
</feature>
<evidence type="ECO:0000259" key="2">
    <source>
        <dbReference type="SMART" id="SM00363"/>
    </source>
</evidence>
<reference evidence="3 4" key="1">
    <citation type="journal article" date="2016" name="Nat. Commun.">
        <title>Thousands of microbial genomes shed light on interconnected biogeochemical processes in an aquifer system.</title>
        <authorList>
            <person name="Anantharaman K."/>
            <person name="Brown C.T."/>
            <person name="Hug L.A."/>
            <person name="Sharon I."/>
            <person name="Castelle C.J."/>
            <person name="Probst A.J."/>
            <person name="Thomas B.C."/>
            <person name="Singh A."/>
            <person name="Wilkins M.J."/>
            <person name="Karaoz U."/>
            <person name="Brodie E.L."/>
            <person name="Williams K.H."/>
            <person name="Hubbard S.S."/>
            <person name="Banfield J.F."/>
        </authorList>
    </citation>
    <scope>NUCLEOTIDE SEQUENCE [LARGE SCALE GENOMIC DNA]</scope>
</reference>
<organism evidence="3 4">
    <name type="scientific">Candidatus Zambryskibacteria bacterium RIFCSPLOWO2_12_FULL_39_16</name>
    <dbReference type="NCBI Taxonomy" id="1802775"/>
    <lineage>
        <taxon>Bacteria</taxon>
        <taxon>Candidatus Zambryskiibacteriota</taxon>
    </lineage>
</organism>
<dbReference type="SUPFAM" id="SSF55174">
    <property type="entry name" value="Alpha-L RNA-binding motif"/>
    <property type="match status" value="1"/>
</dbReference>
<evidence type="ECO:0000313" key="4">
    <source>
        <dbReference type="Proteomes" id="UP000177276"/>
    </source>
</evidence>
<sequence>MDKPIEEPIFPMRINKYLAFTKHSTRRGGDELIIKKQVFINSRLAVLGDKVKETDRVEVRFRGKPKPEF</sequence>
<proteinExistence type="predicted"/>
<protein>
    <recommendedName>
        <fullName evidence="2">RNA-binding S4 domain-containing protein</fullName>
    </recommendedName>
</protein>
<keyword evidence="1" id="KW-0694">RNA-binding</keyword>
<evidence type="ECO:0000313" key="3">
    <source>
        <dbReference type="EMBL" id="OHB12764.1"/>
    </source>
</evidence>